<evidence type="ECO:0000256" key="1">
    <source>
        <dbReference type="SAM" id="Coils"/>
    </source>
</evidence>
<dbReference type="AlphaFoldDB" id="A0A9N7TI66"/>
<keyword evidence="1" id="KW-0175">Coiled coil</keyword>
<evidence type="ECO:0000313" key="2">
    <source>
        <dbReference type="EMBL" id="CAB1413412.1"/>
    </source>
</evidence>
<reference evidence="2" key="1">
    <citation type="submission" date="2020-03" db="EMBL/GenBank/DDBJ databases">
        <authorList>
            <person name="Weist P."/>
        </authorList>
    </citation>
    <scope>NUCLEOTIDE SEQUENCE</scope>
</reference>
<name>A0A9N7TI66_PLEPL</name>
<accession>A0A9N7TI66</accession>
<proteinExistence type="predicted"/>
<dbReference type="EMBL" id="CADEAL010000053">
    <property type="protein sequence ID" value="CAB1413412.1"/>
    <property type="molecule type" value="Genomic_DNA"/>
</dbReference>
<organism evidence="2 3">
    <name type="scientific">Pleuronectes platessa</name>
    <name type="common">European plaice</name>
    <dbReference type="NCBI Taxonomy" id="8262"/>
    <lineage>
        <taxon>Eukaryota</taxon>
        <taxon>Metazoa</taxon>
        <taxon>Chordata</taxon>
        <taxon>Craniata</taxon>
        <taxon>Vertebrata</taxon>
        <taxon>Euteleostomi</taxon>
        <taxon>Actinopterygii</taxon>
        <taxon>Neopterygii</taxon>
        <taxon>Teleostei</taxon>
        <taxon>Neoteleostei</taxon>
        <taxon>Acanthomorphata</taxon>
        <taxon>Carangaria</taxon>
        <taxon>Pleuronectiformes</taxon>
        <taxon>Pleuronectoidei</taxon>
        <taxon>Pleuronectidae</taxon>
        <taxon>Pleuronectes</taxon>
    </lineage>
</organism>
<gene>
    <name evidence="2" type="ORF">PLEPLA_LOCUS1112</name>
</gene>
<sequence>MWTLRKEGGPYDVIKKRIGGYDVELKEDKKEEYVDLKEDKKKEYVDLKERKLLQQAWVQGAELTSAARGYYYLPLIGGVAAAHKRWQQLQKDKAAAPGRP</sequence>
<keyword evidence="3" id="KW-1185">Reference proteome</keyword>
<evidence type="ECO:0000313" key="3">
    <source>
        <dbReference type="Proteomes" id="UP001153269"/>
    </source>
</evidence>
<comment type="caution">
    <text evidence="2">The sequence shown here is derived from an EMBL/GenBank/DDBJ whole genome shotgun (WGS) entry which is preliminary data.</text>
</comment>
<dbReference type="Proteomes" id="UP001153269">
    <property type="component" value="Unassembled WGS sequence"/>
</dbReference>
<protein>
    <submittedName>
        <fullName evidence="2">Uncharacterized protein</fullName>
    </submittedName>
</protein>
<feature type="coiled-coil region" evidence="1">
    <location>
        <begin position="23"/>
        <end position="50"/>
    </location>
</feature>